<dbReference type="eggNOG" id="KOG0446">
    <property type="taxonomic scope" value="Eukaryota"/>
</dbReference>
<dbReference type="GO" id="GO:0005525">
    <property type="term" value="F:GTP binding"/>
    <property type="evidence" value="ECO:0007669"/>
    <property type="project" value="InterPro"/>
</dbReference>
<feature type="region of interest" description="Disordered" evidence="1">
    <location>
        <begin position="21"/>
        <end position="43"/>
    </location>
</feature>
<dbReference type="InterPro" id="IPR003130">
    <property type="entry name" value="GED"/>
</dbReference>
<reference evidence="3" key="1">
    <citation type="journal article" date="2011" name="Nat. Biotechnol.">
        <title>Genome sequencing and comparison of two nonhuman primate animal models, the cynomolgus and Chinese rhesus macaques.</title>
        <authorList>
            <person name="Yan G."/>
            <person name="Zhang G."/>
            <person name="Fang X."/>
            <person name="Zhang Y."/>
            <person name="Li C."/>
            <person name="Ling F."/>
            <person name="Cooper D.N."/>
            <person name="Li Q."/>
            <person name="Li Y."/>
            <person name="van Gool A.J."/>
            <person name="Du H."/>
            <person name="Chen J."/>
            <person name="Chen R."/>
            <person name="Zhang P."/>
            <person name="Huang Z."/>
            <person name="Thompson J.R."/>
            <person name="Meng Y."/>
            <person name="Bai Y."/>
            <person name="Wang J."/>
            <person name="Zhuo M."/>
            <person name="Wang T."/>
            <person name="Huang Y."/>
            <person name="Wei L."/>
            <person name="Li J."/>
            <person name="Wang Z."/>
            <person name="Hu H."/>
            <person name="Yang P."/>
            <person name="Le L."/>
            <person name="Stenson P.D."/>
            <person name="Li B."/>
            <person name="Liu X."/>
            <person name="Ball E.V."/>
            <person name="An N."/>
            <person name="Huang Q."/>
            <person name="Zhang Y."/>
            <person name="Fan W."/>
            <person name="Zhang X."/>
            <person name="Li Y."/>
            <person name="Wang W."/>
            <person name="Katze M.G."/>
            <person name="Su B."/>
            <person name="Nielsen R."/>
            <person name="Yang H."/>
            <person name="Wang J."/>
            <person name="Wang X."/>
            <person name="Wang J."/>
        </authorList>
    </citation>
    <scope>NUCLEOTIDE SEQUENCE [LARGE SCALE GENOMIC DNA]</scope>
    <source>
        <strain evidence="3">CE-4</strain>
    </source>
</reference>
<dbReference type="EMBL" id="CM001282">
    <property type="protein sequence ID" value="EHH63238.1"/>
    <property type="molecule type" value="Genomic_DNA"/>
</dbReference>
<dbReference type="AlphaFoldDB" id="G7P963"/>
<sequence length="198" mass="21618">MLQLAGVSNSTCGGMRIDIVETRNMKPQGQTSKTEENGSDSFIHSMDPQLEQQMETTQSLVDSYVAIVNKTMWDLLVGLMPKTTMHLMINNVHAPRHGDQGVHLLGAAGHPVLTWRQEHADGRVSRAGTAVQRDAVHAPRAEGGAQHHRRYQHDHRQHAHGGPWGTRTADGGVLRAGTAVQRDAAHAPRAEGGAQHHR</sequence>
<evidence type="ECO:0000259" key="2">
    <source>
        <dbReference type="Pfam" id="PF02212"/>
    </source>
</evidence>
<gene>
    <name evidence="3" type="ORF">EGM_16161</name>
</gene>
<name>G7P963_MACFA</name>
<evidence type="ECO:0000256" key="1">
    <source>
        <dbReference type="SAM" id="MobiDB-lite"/>
    </source>
</evidence>
<accession>G7P963</accession>
<dbReference type="Pfam" id="PF02212">
    <property type="entry name" value="GED"/>
    <property type="match status" value="1"/>
</dbReference>
<proteinExistence type="predicted"/>
<protein>
    <submittedName>
        <fullName evidence="3">Putative UPF0621 protein C</fullName>
    </submittedName>
</protein>
<feature type="domain" description="Dynamin GTPase effector" evidence="2">
    <location>
        <begin position="51"/>
        <end position="92"/>
    </location>
</feature>
<dbReference type="GO" id="GO:0003924">
    <property type="term" value="F:GTPase activity"/>
    <property type="evidence" value="ECO:0007669"/>
    <property type="project" value="InterPro"/>
</dbReference>
<feature type="region of interest" description="Disordered" evidence="1">
    <location>
        <begin position="139"/>
        <end position="171"/>
    </location>
</feature>
<organism>
    <name type="scientific">Macaca fascicularis</name>
    <name type="common">Crab-eating macaque</name>
    <name type="synonym">Cynomolgus monkey</name>
    <dbReference type="NCBI Taxonomy" id="9541"/>
    <lineage>
        <taxon>Eukaryota</taxon>
        <taxon>Metazoa</taxon>
        <taxon>Chordata</taxon>
        <taxon>Craniata</taxon>
        <taxon>Vertebrata</taxon>
        <taxon>Euteleostomi</taxon>
        <taxon>Mammalia</taxon>
        <taxon>Eutheria</taxon>
        <taxon>Euarchontoglires</taxon>
        <taxon>Primates</taxon>
        <taxon>Haplorrhini</taxon>
        <taxon>Catarrhini</taxon>
        <taxon>Cercopithecidae</taxon>
        <taxon>Cercopithecinae</taxon>
        <taxon>Macaca</taxon>
    </lineage>
</organism>
<dbReference type="Proteomes" id="UP000009130">
    <property type="component" value="Chromosome 7"/>
</dbReference>
<feature type="compositionally biased region" description="Basic residues" evidence="1">
    <location>
        <begin position="146"/>
        <end position="159"/>
    </location>
</feature>
<evidence type="ECO:0000313" key="3">
    <source>
        <dbReference type="EMBL" id="EHH63238.1"/>
    </source>
</evidence>
<dbReference type="Gene3D" id="1.20.120.1240">
    <property type="entry name" value="Dynamin, middle domain"/>
    <property type="match status" value="1"/>
</dbReference>